<comment type="caution">
    <text evidence="11">The sequence shown here is derived from an EMBL/GenBank/DDBJ whole genome shotgun (WGS) entry which is preliminary data.</text>
</comment>
<dbReference type="Pfam" id="PF01063">
    <property type="entry name" value="Aminotran_4"/>
    <property type="match status" value="1"/>
</dbReference>
<dbReference type="FunFam" id="3.20.10.10:FF:000004">
    <property type="entry name" value="Branched-chain-amino-acid aminotransferase"/>
    <property type="match status" value="1"/>
</dbReference>
<dbReference type="InterPro" id="IPR036038">
    <property type="entry name" value="Aminotransferase-like"/>
</dbReference>
<evidence type="ECO:0000256" key="2">
    <source>
        <dbReference type="ARBA" id="ARBA00009320"/>
    </source>
</evidence>
<organism evidence="11 12">
    <name type="scientific">Claviceps africana</name>
    <dbReference type="NCBI Taxonomy" id="83212"/>
    <lineage>
        <taxon>Eukaryota</taxon>
        <taxon>Fungi</taxon>
        <taxon>Dikarya</taxon>
        <taxon>Ascomycota</taxon>
        <taxon>Pezizomycotina</taxon>
        <taxon>Sordariomycetes</taxon>
        <taxon>Hypocreomycetidae</taxon>
        <taxon>Hypocreales</taxon>
        <taxon>Clavicipitaceae</taxon>
        <taxon>Claviceps</taxon>
    </lineage>
</organism>
<dbReference type="GO" id="GO:0009099">
    <property type="term" value="P:L-valine biosynthetic process"/>
    <property type="evidence" value="ECO:0007669"/>
    <property type="project" value="TreeGrafter"/>
</dbReference>
<sequence length="207" mass="22636">MPPMDAPPGGMRLCTSPDDTVRAWVGGFGHAKLGANYGPSLAATRDARRGGFHQILWLYGARGECTEAGASNFFLLWRRPGDGLPEVLTAPLEGGLILDGVTRRSCLDLMRRRLVREGWEVTERRYTMDEVLAADADGRILEAFAAGTAYFICPVSQIHHRGQNINIPTGPDGQPGPVTGRVKEWIGDIMYGRVEHEWGVVVPEKAP</sequence>
<evidence type="ECO:0000256" key="5">
    <source>
        <dbReference type="ARBA" id="ARBA00022679"/>
    </source>
</evidence>
<comment type="catalytic activity">
    <reaction evidence="10">
        <text>L-leucine + 2-oxoglutarate = 4-methyl-2-oxopentanoate + L-glutamate</text>
        <dbReference type="Rhea" id="RHEA:18321"/>
        <dbReference type="ChEBI" id="CHEBI:16810"/>
        <dbReference type="ChEBI" id="CHEBI:17865"/>
        <dbReference type="ChEBI" id="CHEBI:29985"/>
        <dbReference type="ChEBI" id="CHEBI:57427"/>
        <dbReference type="EC" id="2.6.1.42"/>
    </reaction>
</comment>
<keyword evidence="5 10" id="KW-0808">Transferase</keyword>
<accession>A0A8K0J739</accession>
<dbReference type="GO" id="GO:0004084">
    <property type="term" value="F:branched-chain-amino-acid transaminase activity"/>
    <property type="evidence" value="ECO:0007669"/>
    <property type="project" value="UniProtKB-EC"/>
</dbReference>
<dbReference type="InterPro" id="IPR043132">
    <property type="entry name" value="BCAT-like_C"/>
</dbReference>
<comment type="catalytic activity">
    <reaction evidence="10">
        <text>L-isoleucine + 2-oxoglutarate = (S)-3-methyl-2-oxopentanoate + L-glutamate</text>
        <dbReference type="Rhea" id="RHEA:24801"/>
        <dbReference type="ChEBI" id="CHEBI:16810"/>
        <dbReference type="ChEBI" id="CHEBI:29985"/>
        <dbReference type="ChEBI" id="CHEBI:35146"/>
        <dbReference type="ChEBI" id="CHEBI:58045"/>
        <dbReference type="EC" id="2.6.1.42"/>
    </reaction>
</comment>
<keyword evidence="12" id="KW-1185">Reference proteome</keyword>
<proteinExistence type="inferred from homology"/>
<comment type="catalytic activity">
    <reaction evidence="10">
        <text>L-valine + 2-oxoglutarate = 3-methyl-2-oxobutanoate + L-glutamate</text>
        <dbReference type="Rhea" id="RHEA:24813"/>
        <dbReference type="ChEBI" id="CHEBI:11851"/>
        <dbReference type="ChEBI" id="CHEBI:16810"/>
        <dbReference type="ChEBI" id="CHEBI:29985"/>
        <dbReference type="ChEBI" id="CHEBI:57762"/>
        <dbReference type="EC" id="2.6.1.42"/>
    </reaction>
</comment>
<keyword evidence="7 10" id="KW-0100">Branched-chain amino acid biosynthesis</keyword>
<evidence type="ECO:0000256" key="1">
    <source>
        <dbReference type="ARBA" id="ARBA00001933"/>
    </source>
</evidence>
<dbReference type="Proteomes" id="UP000811619">
    <property type="component" value="Unassembled WGS sequence"/>
</dbReference>
<evidence type="ECO:0000256" key="8">
    <source>
        <dbReference type="RuleBase" id="RU004106"/>
    </source>
</evidence>
<dbReference type="GO" id="GO:0005739">
    <property type="term" value="C:mitochondrion"/>
    <property type="evidence" value="ECO:0007669"/>
    <property type="project" value="TreeGrafter"/>
</dbReference>
<dbReference type="SUPFAM" id="SSF56752">
    <property type="entry name" value="D-aminoacid aminotransferase-like PLP-dependent enzymes"/>
    <property type="match status" value="1"/>
</dbReference>
<evidence type="ECO:0000256" key="6">
    <source>
        <dbReference type="ARBA" id="ARBA00022898"/>
    </source>
</evidence>
<dbReference type="EC" id="2.6.1.42" evidence="10"/>
<evidence type="ECO:0000256" key="9">
    <source>
        <dbReference type="RuleBase" id="RU004516"/>
    </source>
</evidence>
<evidence type="ECO:0000256" key="7">
    <source>
        <dbReference type="ARBA" id="ARBA00023304"/>
    </source>
</evidence>
<keyword evidence="4 10" id="KW-0028">Amino-acid biosynthesis</keyword>
<dbReference type="PANTHER" id="PTHR11825">
    <property type="entry name" value="SUBGROUP IIII AMINOTRANSFERASE"/>
    <property type="match status" value="1"/>
</dbReference>
<comment type="similarity">
    <text evidence="2 8">Belongs to the class-IV pyridoxal-phosphate-dependent aminotransferase family.</text>
</comment>
<dbReference type="Gene3D" id="3.20.10.10">
    <property type="entry name" value="D-amino Acid Aminotransferase, subunit A, domain 2"/>
    <property type="match status" value="1"/>
</dbReference>
<keyword evidence="3 10" id="KW-0032">Aminotransferase</keyword>
<dbReference type="OrthoDB" id="1732691at2759"/>
<reference evidence="11" key="1">
    <citation type="journal article" date="2020" name="bioRxiv">
        <title>Whole genome comparisons of ergot fungi reveals the divergence and evolution of species within the genus Claviceps are the result of varying mechanisms driving genome evolution and host range expansion.</title>
        <authorList>
            <person name="Wyka S.A."/>
            <person name="Mondo S.J."/>
            <person name="Liu M."/>
            <person name="Dettman J."/>
            <person name="Nalam V."/>
            <person name="Broders K.D."/>
        </authorList>
    </citation>
    <scope>NUCLEOTIDE SEQUENCE</scope>
    <source>
        <strain evidence="11">CCC 489</strain>
    </source>
</reference>
<gene>
    <name evidence="11" type="ORF">E4U42_003577</name>
</gene>
<evidence type="ECO:0000313" key="11">
    <source>
        <dbReference type="EMBL" id="KAG5926139.1"/>
    </source>
</evidence>
<keyword evidence="6 9" id="KW-0663">Pyridoxal phosphate</keyword>
<dbReference type="AlphaFoldDB" id="A0A8K0J739"/>
<evidence type="ECO:0000256" key="3">
    <source>
        <dbReference type="ARBA" id="ARBA00022576"/>
    </source>
</evidence>
<evidence type="ECO:0000256" key="10">
    <source>
        <dbReference type="RuleBase" id="RU004517"/>
    </source>
</evidence>
<dbReference type="InterPro" id="IPR018300">
    <property type="entry name" value="Aminotrans_IV_CS"/>
</dbReference>
<dbReference type="PROSITE" id="PS00770">
    <property type="entry name" value="AA_TRANSFER_CLASS_4"/>
    <property type="match status" value="1"/>
</dbReference>
<protein>
    <recommendedName>
        <fullName evidence="10">Branched-chain-amino-acid aminotransferase</fullName>
        <ecNumber evidence="10">2.6.1.42</ecNumber>
    </recommendedName>
</protein>
<dbReference type="PANTHER" id="PTHR11825:SF69">
    <property type="entry name" value="BRANCHED-CHAIN-AMINO-ACID AMINOTRANSFERASE"/>
    <property type="match status" value="1"/>
</dbReference>
<comment type="cofactor">
    <cofactor evidence="1 9">
        <name>pyridoxal 5'-phosphate</name>
        <dbReference type="ChEBI" id="CHEBI:597326"/>
    </cofactor>
</comment>
<dbReference type="InterPro" id="IPR001544">
    <property type="entry name" value="Aminotrans_IV"/>
</dbReference>
<dbReference type="GO" id="GO:0009098">
    <property type="term" value="P:L-leucine biosynthetic process"/>
    <property type="evidence" value="ECO:0007669"/>
    <property type="project" value="TreeGrafter"/>
</dbReference>
<evidence type="ECO:0000256" key="4">
    <source>
        <dbReference type="ARBA" id="ARBA00022605"/>
    </source>
</evidence>
<name>A0A8K0J739_9HYPO</name>
<evidence type="ECO:0000313" key="12">
    <source>
        <dbReference type="Proteomes" id="UP000811619"/>
    </source>
</evidence>
<dbReference type="EMBL" id="SRPY01000296">
    <property type="protein sequence ID" value="KAG5926139.1"/>
    <property type="molecule type" value="Genomic_DNA"/>
</dbReference>
<dbReference type="InterPro" id="IPR005786">
    <property type="entry name" value="B_amino_transII"/>
</dbReference>